<reference evidence="2 3" key="1">
    <citation type="submission" date="2021-02" db="EMBL/GenBank/DDBJ databases">
        <title>Draft Genome Sequences of 5 Vibrio neptunius Strains Isolated From of Bivalve Hatcheries.</title>
        <authorList>
            <person name="Galvis F."/>
            <person name="Barja J.L."/>
            <person name="Lemos M.L."/>
            <person name="Balado M."/>
        </authorList>
    </citation>
    <scope>NUCLEOTIDE SEQUENCE [LARGE SCALE GENOMIC DNA]</scope>
    <source>
        <strain evidence="2 3">PP-145.98</strain>
    </source>
</reference>
<protein>
    <submittedName>
        <fullName evidence="2">Uncharacterized protein</fullName>
    </submittedName>
</protein>
<evidence type="ECO:0000256" key="1">
    <source>
        <dbReference type="SAM" id="Phobius"/>
    </source>
</evidence>
<sequence>MGFFEQATANWYQITSAIIMFYFMYLGTFKKRVSRTLVYVVLINTLIAGLLGVYDELNDGYIHLVSETELVGYLSFVSAYYYFSIKLILESKE</sequence>
<evidence type="ECO:0000313" key="2">
    <source>
        <dbReference type="EMBL" id="MBN3579977.1"/>
    </source>
</evidence>
<proteinExistence type="predicted"/>
<feature type="transmembrane region" description="Helical" evidence="1">
    <location>
        <begin position="36"/>
        <end position="54"/>
    </location>
</feature>
<evidence type="ECO:0000313" key="3">
    <source>
        <dbReference type="Proteomes" id="UP000779070"/>
    </source>
</evidence>
<accession>A0ABS3A668</accession>
<gene>
    <name evidence="2" type="ORF">JYA62_20175</name>
</gene>
<organism evidence="2 3">
    <name type="scientific">Vibrio neptunius</name>
    <dbReference type="NCBI Taxonomy" id="170651"/>
    <lineage>
        <taxon>Bacteria</taxon>
        <taxon>Pseudomonadati</taxon>
        <taxon>Pseudomonadota</taxon>
        <taxon>Gammaproteobacteria</taxon>
        <taxon>Vibrionales</taxon>
        <taxon>Vibrionaceae</taxon>
        <taxon>Vibrio</taxon>
    </lineage>
</organism>
<dbReference type="EMBL" id="JAFHLB010000034">
    <property type="protein sequence ID" value="MBN3579977.1"/>
    <property type="molecule type" value="Genomic_DNA"/>
</dbReference>
<comment type="caution">
    <text evidence="2">The sequence shown here is derived from an EMBL/GenBank/DDBJ whole genome shotgun (WGS) entry which is preliminary data.</text>
</comment>
<dbReference type="RefSeq" id="WP_045976976.1">
    <property type="nucleotide sequence ID" value="NZ_CAWMDY010000048.1"/>
</dbReference>
<keyword evidence="1" id="KW-1133">Transmembrane helix</keyword>
<dbReference type="Proteomes" id="UP000779070">
    <property type="component" value="Unassembled WGS sequence"/>
</dbReference>
<feature type="transmembrane region" description="Helical" evidence="1">
    <location>
        <begin position="70"/>
        <end position="89"/>
    </location>
</feature>
<dbReference type="GeneID" id="88758147"/>
<keyword evidence="1" id="KW-0472">Membrane</keyword>
<keyword evidence="3" id="KW-1185">Reference proteome</keyword>
<name>A0ABS3A668_9VIBR</name>
<feature type="transmembrane region" description="Helical" evidence="1">
    <location>
        <begin position="12"/>
        <end position="29"/>
    </location>
</feature>
<keyword evidence="1" id="KW-0812">Transmembrane</keyword>